<name>A0A1B2LZ21_9GAMM</name>
<dbReference type="RefSeq" id="WP_067554134.1">
    <property type="nucleotide sequence ID" value="NZ_CP016895.1"/>
</dbReference>
<organism evidence="1 2">
    <name type="scientific">Acinetobacter larvae</name>
    <dbReference type="NCBI Taxonomy" id="1789224"/>
    <lineage>
        <taxon>Bacteria</taxon>
        <taxon>Pseudomonadati</taxon>
        <taxon>Pseudomonadota</taxon>
        <taxon>Gammaproteobacteria</taxon>
        <taxon>Moraxellales</taxon>
        <taxon>Moraxellaceae</taxon>
        <taxon>Acinetobacter</taxon>
    </lineage>
</organism>
<dbReference type="KEGG" id="ala:BFG52_07380"/>
<proteinExistence type="predicted"/>
<dbReference type="Pfam" id="PF14549">
    <property type="entry name" value="P22_Cro"/>
    <property type="match status" value="1"/>
</dbReference>
<sequence>MTKQEAYKLLNVNGVGLARLLGIEPAAVYQWPKDKIPVAREYQIRDLAVGKKPIGCLEQIKIA</sequence>
<accession>A0A1B2LZ21</accession>
<evidence type="ECO:0000313" key="1">
    <source>
        <dbReference type="EMBL" id="AOA58190.1"/>
    </source>
</evidence>
<gene>
    <name evidence="1" type="ORF">BFG52_07380</name>
</gene>
<dbReference type="InterPro" id="IPR010982">
    <property type="entry name" value="Lambda_DNA-bd_dom_sf"/>
</dbReference>
<protein>
    <submittedName>
        <fullName evidence="1">Uncharacterized protein</fullName>
    </submittedName>
</protein>
<keyword evidence="2" id="KW-1185">Reference proteome</keyword>
<dbReference type="OrthoDB" id="6710289at2"/>
<dbReference type="Gene3D" id="1.10.260.40">
    <property type="entry name" value="lambda repressor-like DNA-binding domains"/>
    <property type="match status" value="1"/>
</dbReference>
<dbReference type="EMBL" id="CP016895">
    <property type="protein sequence ID" value="AOA58190.1"/>
    <property type="molecule type" value="Genomic_DNA"/>
</dbReference>
<dbReference type="Proteomes" id="UP000093391">
    <property type="component" value="Chromosome"/>
</dbReference>
<dbReference type="STRING" id="1789224.BFG52_07380"/>
<dbReference type="SUPFAM" id="SSF47413">
    <property type="entry name" value="lambda repressor-like DNA-binding domains"/>
    <property type="match status" value="1"/>
</dbReference>
<dbReference type="GO" id="GO:0003677">
    <property type="term" value="F:DNA binding"/>
    <property type="evidence" value="ECO:0007669"/>
    <property type="project" value="InterPro"/>
</dbReference>
<reference evidence="1 2" key="1">
    <citation type="submission" date="2016-08" db="EMBL/GenBank/DDBJ databases">
        <authorList>
            <person name="Seilhamer J.J."/>
        </authorList>
    </citation>
    <scope>NUCLEOTIDE SEQUENCE [LARGE SCALE GENOMIC DNA]</scope>
    <source>
        <strain evidence="1 2">BRTC-1</strain>
    </source>
</reference>
<evidence type="ECO:0000313" key="2">
    <source>
        <dbReference type="Proteomes" id="UP000093391"/>
    </source>
</evidence>
<dbReference type="AlphaFoldDB" id="A0A1B2LZ21"/>